<keyword evidence="4 8" id="KW-0472">Membrane</keyword>
<proteinExistence type="predicted"/>
<evidence type="ECO:0000256" key="1">
    <source>
        <dbReference type="ARBA" id="ARBA00003932"/>
    </source>
</evidence>
<evidence type="ECO:0000256" key="5">
    <source>
        <dbReference type="ARBA" id="ARBA00023139"/>
    </source>
</evidence>
<dbReference type="InterPro" id="IPR000680">
    <property type="entry name" value="Borrelia_lipo"/>
</dbReference>
<dbReference type="PROSITE" id="PS51257">
    <property type="entry name" value="PROKAR_LIPOPROTEIN"/>
    <property type="match status" value="1"/>
</dbReference>
<dbReference type="Pfam" id="PF00921">
    <property type="entry name" value="Lipoprotein_2"/>
    <property type="match status" value="1"/>
</dbReference>
<dbReference type="Proteomes" id="UP001317516">
    <property type="component" value="Plasmid p59"/>
</dbReference>
<comment type="subcellular location">
    <subcellularLocation>
        <location evidence="2 8">Cell outer membrane</location>
        <topology evidence="2 8">Lipid-anchor</topology>
    </subcellularLocation>
</comment>
<geneLocation type="plasmid" evidence="9 10">
    <name>p59</name>
</geneLocation>
<keyword evidence="5 8" id="KW-0564">Palmitate</keyword>
<organism evidence="9 10">
    <name type="scientific">Candidatus Borrelia fainii</name>
    <dbReference type="NCBI Taxonomy" id="2518322"/>
    <lineage>
        <taxon>Bacteria</taxon>
        <taxon>Pseudomonadati</taxon>
        <taxon>Spirochaetota</taxon>
        <taxon>Spirochaetia</taxon>
        <taxon>Spirochaetales</taxon>
        <taxon>Borreliaceae</taxon>
        <taxon>Borrelia</taxon>
    </lineage>
</organism>
<evidence type="ECO:0000256" key="8">
    <source>
        <dbReference type="RuleBase" id="RU363105"/>
    </source>
</evidence>
<evidence type="ECO:0000256" key="3">
    <source>
        <dbReference type="ARBA" id="ARBA00022729"/>
    </source>
</evidence>
<evidence type="ECO:0000313" key="9">
    <source>
        <dbReference type="EMBL" id="BDU63438.1"/>
    </source>
</evidence>
<dbReference type="EMBL" id="AP027072">
    <property type="protein sequence ID" value="BDU63438.1"/>
    <property type="molecule type" value="Genomic_DNA"/>
</dbReference>
<comment type="function">
    <text evidence="1 8">The Vlp and Vsp proteins are antigenically distinct proteins, only one vlp or vsp gene is transcriptionally active at any one time. Switching between these genes is a mechanism of host immune response evasion.</text>
</comment>
<keyword evidence="3 8" id="KW-0732">Signal</keyword>
<evidence type="ECO:0000313" key="10">
    <source>
        <dbReference type="Proteomes" id="UP001317516"/>
    </source>
</evidence>
<keyword evidence="10" id="KW-1185">Reference proteome</keyword>
<feature type="chain" id="PRO_5044965894" description="Variable large protein" evidence="8">
    <location>
        <begin position="24"/>
        <end position="323"/>
    </location>
</feature>
<name>A0ABN6UST9_9SPIR</name>
<gene>
    <name evidence="9" type="ORF">BOFE_09780</name>
</gene>
<keyword evidence="9" id="KW-0614">Plasmid</keyword>
<sequence>MKRITLSALLMTLFLLLSCGSGSTNTEELKSKFLNVFTSFGDMVTNAFGIKADTKKSEVGNYFTAIAKTMTSVKNELQESVAKNENYSKVKSVVDQFINTLGTIAEGASEAAKGATTDTAIGNAVKDQEGAPGEAASVNALVKGIREIVGAVLKDDEGSAGATKTGNTEQKSVGKLLGGKDNGGTDAHAAAASASIGAVTGADILQAIAKSAEAGTGEVDIDKAKNAAEIAVAKNEDKEFGAILQDKDAVIAAGIALRAMAKDGKFAAKNEDKSANAVNGAVASAVNKTLSTLIIAIRKTIDRNLKLINEALAKPADATGGNQ</sequence>
<accession>A0ABN6UST9</accession>
<dbReference type="RefSeq" id="WP_281862326.1">
    <property type="nucleotide sequence ID" value="NZ_AP027072.1"/>
</dbReference>
<reference evidence="9 10" key="1">
    <citation type="submission" date="2022-11" db="EMBL/GenBank/DDBJ databases">
        <title>Genome sequence of clinical isolate of the human pathogenic Borrelia fainii.</title>
        <authorList>
            <person name="Itokawa K."/>
            <person name="Sato K."/>
            <person name="Qiu Y."/>
        </authorList>
    </citation>
    <scope>NUCLEOTIDE SEQUENCE [LARGE SCALE GENOMIC DNA]</scope>
    <source>
        <strain evidence="9 10">Qtaro</strain>
        <plasmid evidence="9 10">p59</plasmid>
    </source>
</reference>
<evidence type="ECO:0000256" key="7">
    <source>
        <dbReference type="ARBA" id="ARBA00023288"/>
    </source>
</evidence>
<evidence type="ECO:0000256" key="6">
    <source>
        <dbReference type="ARBA" id="ARBA00023237"/>
    </source>
</evidence>
<keyword evidence="7 8" id="KW-0449">Lipoprotein</keyword>
<protein>
    <recommendedName>
        <fullName evidence="8">Variable large protein</fullName>
    </recommendedName>
</protein>
<evidence type="ECO:0000256" key="4">
    <source>
        <dbReference type="ARBA" id="ARBA00023136"/>
    </source>
</evidence>
<dbReference type="SUPFAM" id="SSF74748">
    <property type="entry name" value="Variable surface antigen VlsE"/>
    <property type="match status" value="1"/>
</dbReference>
<keyword evidence="6 8" id="KW-0998">Cell outer membrane</keyword>
<feature type="signal peptide" evidence="8">
    <location>
        <begin position="1"/>
        <end position="23"/>
    </location>
</feature>
<evidence type="ECO:0000256" key="2">
    <source>
        <dbReference type="ARBA" id="ARBA00004459"/>
    </source>
</evidence>